<evidence type="ECO:0000313" key="2">
    <source>
        <dbReference type="Proteomes" id="UP000180036"/>
    </source>
</evidence>
<dbReference type="AlphaFoldDB" id="A0AAP7N4S8"/>
<sequence length="100" mass="11612">MVQKGFIFQRKDSLLFYLPGTRRQCAGIFSIQCRRSEGSKVLWASVLFHLFKERSKDPRMEEHRLKTASFLFRNDVFCIFGPFSGGIHIIDKTGKKCTGY</sequence>
<organism evidence="1 2">
    <name type="scientific">Bacillus amyloliquefaciens</name>
    <name type="common">Bacillus velezensis</name>
    <dbReference type="NCBI Taxonomy" id="1390"/>
    <lineage>
        <taxon>Bacteria</taxon>
        <taxon>Bacillati</taxon>
        <taxon>Bacillota</taxon>
        <taxon>Bacilli</taxon>
        <taxon>Bacillales</taxon>
        <taxon>Bacillaceae</taxon>
        <taxon>Bacillus</taxon>
        <taxon>Bacillus amyloliquefaciens group</taxon>
    </lineage>
</organism>
<evidence type="ECO:0000313" key="1">
    <source>
        <dbReference type="EMBL" id="OIK19818.1"/>
    </source>
</evidence>
<accession>A0AAP7N4S8</accession>
<name>A0AAP7N4S8_BACAM</name>
<comment type="caution">
    <text evidence="1">The sequence shown here is derived from an EMBL/GenBank/DDBJ whole genome shotgun (WGS) entry which is preliminary data.</text>
</comment>
<dbReference type="EMBL" id="MOEA01000004">
    <property type="protein sequence ID" value="OIK19818.1"/>
    <property type="molecule type" value="Genomic_DNA"/>
</dbReference>
<proteinExistence type="predicted"/>
<reference evidence="1 2" key="1">
    <citation type="submission" date="2016-10" db="EMBL/GenBank/DDBJ databases">
        <authorList>
            <person name="Marach S."/>
            <person name="Prathuangwong S."/>
            <person name="Takikawa Y."/>
            <person name="Dohra H."/>
        </authorList>
    </citation>
    <scope>NUCLEOTIDE SEQUENCE [LARGE SCALE GENOMIC DNA]</scope>
    <source>
        <strain evidence="1 2">K2</strain>
    </source>
</reference>
<dbReference type="Proteomes" id="UP000180036">
    <property type="component" value="Unassembled WGS sequence"/>
</dbReference>
<protein>
    <submittedName>
        <fullName evidence="1">Uncharacterized protein</fullName>
    </submittedName>
</protein>
<gene>
    <name evidence="1" type="ORF">BKP66_15950</name>
</gene>